<dbReference type="InterPro" id="IPR011990">
    <property type="entry name" value="TPR-like_helical_dom_sf"/>
</dbReference>
<evidence type="ECO:0000313" key="5">
    <source>
        <dbReference type="Proteomes" id="UP001215231"/>
    </source>
</evidence>
<protein>
    <submittedName>
        <fullName evidence="4">Tetratricopeptide repeat protein</fullName>
    </submittedName>
</protein>
<evidence type="ECO:0000256" key="2">
    <source>
        <dbReference type="ARBA" id="ARBA00022803"/>
    </source>
</evidence>
<dbReference type="PANTHER" id="PTHR45586:SF1">
    <property type="entry name" value="LIPOPOLYSACCHARIDE ASSEMBLY PROTEIN B"/>
    <property type="match status" value="1"/>
</dbReference>
<feature type="repeat" description="TPR" evidence="3">
    <location>
        <begin position="279"/>
        <end position="312"/>
    </location>
</feature>
<name>A0ABY7VJY1_9GAMM</name>
<dbReference type="PANTHER" id="PTHR45586">
    <property type="entry name" value="TPR REPEAT-CONTAINING PROTEIN PA4667"/>
    <property type="match status" value="1"/>
</dbReference>
<keyword evidence="2 3" id="KW-0802">TPR repeat</keyword>
<feature type="repeat" description="TPR" evidence="3">
    <location>
        <begin position="140"/>
        <end position="173"/>
    </location>
</feature>
<keyword evidence="1" id="KW-0677">Repeat</keyword>
<proteinExistence type="predicted"/>
<evidence type="ECO:0000256" key="3">
    <source>
        <dbReference type="PROSITE-ProRule" id="PRU00339"/>
    </source>
</evidence>
<gene>
    <name evidence="4" type="ORF">H3N35_09860</name>
</gene>
<dbReference type="Gene3D" id="1.25.40.10">
    <property type="entry name" value="Tetratricopeptide repeat domain"/>
    <property type="match status" value="4"/>
</dbReference>
<dbReference type="Pfam" id="PF13432">
    <property type="entry name" value="TPR_16"/>
    <property type="match status" value="2"/>
</dbReference>
<evidence type="ECO:0000256" key="1">
    <source>
        <dbReference type="ARBA" id="ARBA00022737"/>
    </source>
</evidence>
<dbReference type="InterPro" id="IPR019734">
    <property type="entry name" value="TPR_rpt"/>
</dbReference>
<dbReference type="PROSITE" id="PS50005">
    <property type="entry name" value="TPR"/>
    <property type="match status" value="3"/>
</dbReference>
<keyword evidence="5" id="KW-1185">Reference proteome</keyword>
<organism evidence="4 5">
    <name type="scientific">Thalassomonas haliotis</name>
    <dbReference type="NCBI Taxonomy" id="485448"/>
    <lineage>
        <taxon>Bacteria</taxon>
        <taxon>Pseudomonadati</taxon>
        <taxon>Pseudomonadota</taxon>
        <taxon>Gammaproteobacteria</taxon>
        <taxon>Alteromonadales</taxon>
        <taxon>Colwelliaceae</taxon>
        <taxon>Thalassomonas</taxon>
    </lineage>
</organism>
<dbReference type="SUPFAM" id="SSF48452">
    <property type="entry name" value="TPR-like"/>
    <property type="match status" value="2"/>
</dbReference>
<reference evidence="4 5" key="1">
    <citation type="journal article" date="2022" name="Mar. Drugs">
        <title>Bioassay-Guided Fractionation Leads to the Detection of Cholic Acid Generated by the Rare Thalassomonas sp.</title>
        <authorList>
            <person name="Pheiffer F."/>
            <person name="Schneider Y.K."/>
            <person name="Hansen E.H."/>
            <person name="Andersen J.H."/>
            <person name="Isaksson J."/>
            <person name="Busche T."/>
            <person name="R C."/>
            <person name="Kalinowski J."/>
            <person name="Zyl L.V."/>
            <person name="Trindade M."/>
        </authorList>
    </citation>
    <scope>NUCLEOTIDE SEQUENCE [LARGE SCALE GENOMIC DNA]</scope>
    <source>
        <strain evidence="4 5">A5K-61T</strain>
    </source>
</reference>
<dbReference type="SMART" id="SM00028">
    <property type="entry name" value="TPR"/>
    <property type="match status" value="8"/>
</dbReference>
<dbReference type="Proteomes" id="UP001215231">
    <property type="component" value="Chromosome"/>
</dbReference>
<sequence>MKNAILPSVIFLAAASVLFYLEYQSQHSAEVVQVVAVAAIEKENFELVGSNEPVSLLLQEAKGQVSSTDKDRAEKAQQFLWLKGISSPAELYASNQWQALTQTKQQLARLILAKEAITNKNPVLALEMLAKMPTKQLHAISAGFYLALAYARTGDKAQAIASYQSVLEHDPSHQGAAINLGLLFKEKQDYAQAIPVLEHAVNISRGTKLAKAHAILAACLYQQQQYQRALGHYRTSIEYRPDHPGTWLGLAKTQEKLHLPYQQVFTTFTRTAKLNAKHYKPWTELGRFQLENLDFSGAVLSLNKALELSPFNLSATRALAWATFEAGQEKKAAQLWRYLAKNEKVKARRKLARHMLVLLTEDHEASAVILTDLEQTLLGKSLKNSLRSQYAYAWYLAQLITTEPKQAMPQRTRLLGEEGKQEGAKNTDRFRFRQLYRLALQQEKRQEFQQALATLARLQKSNLYAYPLLKKLSRLHYGLGQLSQANQYAEQALAYTPNDRTLLLHKITLDIERGHFKPAQKRLNKLALSGDGESDLIALYAKLAWQQRDWENALTYYRQLLRLELDNEAAHYHLAQIFLEKGESPKAIEHLTTLLSINSGAIDARLLLAQIYCQQDDLTTCHREAAKVLKLVPTNEQAQNLVNHLI</sequence>
<dbReference type="InterPro" id="IPR051012">
    <property type="entry name" value="CellSynth/LPSAsmb/PSIAsmb"/>
</dbReference>
<evidence type="ECO:0000313" key="4">
    <source>
        <dbReference type="EMBL" id="WDE13702.1"/>
    </source>
</evidence>
<dbReference type="RefSeq" id="WP_274054130.1">
    <property type="nucleotide sequence ID" value="NZ_CP059693.1"/>
</dbReference>
<feature type="repeat" description="TPR" evidence="3">
    <location>
        <begin position="210"/>
        <end position="243"/>
    </location>
</feature>
<accession>A0ABY7VJY1</accession>
<dbReference type="EMBL" id="CP059693">
    <property type="protein sequence ID" value="WDE13702.1"/>
    <property type="molecule type" value="Genomic_DNA"/>
</dbReference>